<organism evidence="2 3">
    <name type="scientific">Araneus ventricosus</name>
    <name type="common">Orbweaver spider</name>
    <name type="synonym">Epeira ventricosa</name>
    <dbReference type="NCBI Taxonomy" id="182803"/>
    <lineage>
        <taxon>Eukaryota</taxon>
        <taxon>Metazoa</taxon>
        <taxon>Ecdysozoa</taxon>
        <taxon>Arthropoda</taxon>
        <taxon>Chelicerata</taxon>
        <taxon>Arachnida</taxon>
        <taxon>Araneae</taxon>
        <taxon>Araneomorphae</taxon>
        <taxon>Entelegynae</taxon>
        <taxon>Araneoidea</taxon>
        <taxon>Araneidae</taxon>
        <taxon>Araneus</taxon>
    </lineage>
</organism>
<dbReference type="Proteomes" id="UP000499080">
    <property type="component" value="Unassembled WGS sequence"/>
</dbReference>
<sequence length="151" mass="16934">MPKKLLQLCIEKTSGKTSNAHTPPRAVSCLGAGVADDPTRTAGQSNSVPSLSNRLQCFRLKGIPQSYNNQFLSSSGKRSPEFLYFYYSFERNKRLEKLLHWNHSWETIVIVYGAYVDNNHHETMRHTDKSIEGPAMKLPVSPDDTAHTSGP</sequence>
<dbReference type="EMBL" id="BGPR01000239">
    <property type="protein sequence ID" value="GBM07170.1"/>
    <property type="molecule type" value="Genomic_DNA"/>
</dbReference>
<protein>
    <submittedName>
        <fullName evidence="2">Uncharacterized protein</fullName>
    </submittedName>
</protein>
<gene>
    <name evidence="2" type="ORF">AVEN_15417_1</name>
</gene>
<evidence type="ECO:0000313" key="2">
    <source>
        <dbReference type="EMBL" id="GBM07170.1"/>
    </source>
</evidence>
<accession>A0A4Y2CRY4</accession>
<evidence type="ECO:0000256" key="1">
    <source>
        <dbReference type="SAM" id="MobiDB-lite"/>
    </source>
</evidence>
<dbReference type="AlphaFoldDB" id="A0A4Y2CRY4"/>
<evidence type="ECO:0000313" key="3">
    <source>
        <dbReference type="Proteomes" id="UP000499080"/>
    </source>
</evidence>
<keyword evidence="3" id="KW-1185">Reference proteome</keyword>
<reference evidence="2 3" key="1">
    <citation type="journal article" date="2019" name="Sci. Rep.">
        <title>Orb-weaving spider Araneus ventricosus genome elucidates the spidroin gene catalogue.</title>
        <authorList>
            <person name="Kono N."/>
            <person name="Nakamura H."/>
            <person name="Ohtoshi R."/>
            <person name="Moran D.A.P."/>
            <person name="Shinohara A."/>
            <person name="Yoshida Y."/>
            <person name="Fujiwara M."/>
            <person name="Mori M."/>
            <person name="Tomita M."/>
            <person name="Arakawa K."/>
        </authorList>
    </citation>
    <scope>NUCLEOTIDE SEQUENCE [LARGE SCALE GENOMIC DNA]</scope>
</reference>
<feature type="region of interest" description="Disordered" evidence="1">
    <location>
        <begin position="127"/>
        <end position="151"/>
    </location>
</feature>
<name>A0A4Y2CRY4_ARAVE</name>
<proteinExistence type="predicted"/>
<comment type="caution">
    <text evidence="2">The sequence shown here is derived from an EMBL/GenBank/DDBJ whole genome shotgun (WGS) entry which is preliminary data.</text>
</comment>